<gene>
    <name evidence="2" type="ORF">AVDCRST_MAG01-01-310</name>
</gene>
<reference evidence="2" key="1">
    <citation type="submission" date="2020-02" db="EMBL/GenBank/DDBJ databases">
        <authorList>
            <person name="Meier V. D."/>
        </authorList>
    </citation>
    <scope>NUCLEOTIDE SEQUENCE</scope>
    <source>
        <strain evidence="2">AVDCRST_MAG01</strain>
    </source>
</reference>
<feature type="region of interest" description="Disordered" evidence="1">
    <location>
        <begin position="18"/>
        <end position="53"/>
    </location>
</feature>
<evidence type="ECO:0000256" key="1">
    <source>
        <dbReference type="SAM" id="MobiDB-lite"/>
    </source>
</evidence>
<proteinExistence type="predicted"/>
<name>A0A6J4NKD8_9ACTN</name>
<feature type="compositionally biased region" description="Low complexity" evidence="1">
    <location>
        <begin position="21"/>
        <end position="30"/>
    </location>
</feature>
<protein>
    <submittedName>
        <fullName evidence="2">Uncharacterized protein</fullName>
    </submittedName>
</protein>
<sequence length="53" mass="5729">CNRGRLLRPRAAFYSVQGTWSKGSSSSASRARTRVRKTSTVSTCPRASSTPTP</sequence>
<dbReference type="AlphaFoldDB" id="A0A6J4NKD8"/>
<dbReference type="EMBL" id="CADCUW010000047">
    <property type="protein sequence ID" value="CAA9387241.1"/>
    <property type="molecule type" value="Genomic_DNA"/>
</dbReference>
<organism evidence="2">
    <name type="scientific">uncultured Rubrobacteraceae bacterium</name>
    <dbReference type="NCBI Taxonomy" id="349277"/>
    <lineage>
        <taxon>Bacteria</taxon>
        <taxon>Bacillati</taxon>
        <taxon>Actinomycetota</taxon>
        <taxon>Rubrobacteria</taxon>
        <taxon>Rubrobacterales</taxon>
        <taxon>Rubrobacteraceae</taxon>
        <taxon>environmental samples</taxon>
    </lineage>
</organism>
<accession>A0A6J4NKD8</accession>
<evidence type="ECO:0000313" key="2">
    <source>
        <dbReference type="EMBL" id="CAA9387241.1"/>
    </source>
</evidence>
<feature type="non-terminal residue" evidence="2">
    <location>
        <position position="53"/>
    </location>
</feature>
<feature type="non-terminal residue" evidence="2">
    <location>
        <position position="1"/>
    </location>
</feature>